<accession>A0A059IXP5</accession>
<reference evidence="2 3" key="1">
    <citation type="submission" date="2014-02" db="EMBL/GenBank/DDBJ databases">
        <title>The Genome Sequence of Trichophyton interdigitale MR816.</title>
        <authorList>
            <consortium name="The Broad Institute Genomics Platform"/>
            <person name="Cuomo C.A."/>
            <person name="White T.C."/>
            <person name="Graser Y."/>
            <person name="Martinez-Rossi N."/>
            <person name="Heitman J."/>
            <person name="Young S.K."/>
            <person name="Zeng Q."/>
            <person name="Gargeya S."/>
            <person name="Abouelleil A."/>
            <person name="Alvarado L."/>
            <person name="Chapman S.B."/>
            <person name="Gainer-Dewar J."/>
            <person name="Goldberg J."/>
            <person name="Griggs A."/>
            <person name="Gujja S."/>
            <person name="Hansen M."/>
            <person name="Howarth C."/>
            <person name="Imamovic A."/>
            <person name="Larimer J."/>
            <person name="Martinez D."/>
            <person name="Murphy C."/>
            <person name="Pearson M.D."/>
            <person name="Persinoti G."/>
            <person name="Poon T."/>
            <person name="Priest M."/>
            <person name="Roberts A.D."/>
            <person name="Saif S."/>
            <person name="Shea T.D."/>
            <person name="Sykes S.N."/>
            <person name="Wortman J."/>
            <person name="Nusbaum C."/>
            <person name="Birren B."/>
        </authorList>
    </citation>
    <scope>NUCLEOTIDE SEQUENCE [LARGE SCALE GENOMIC DNA]</scope>
    <source>
        <strain evidence="2 3">MR816</strain>
    </source>
</reference>
<feature type="region of interest" description="Disordered" evidence="1">
    <location>
        <begin position="1"/>
        <end position="21"/>
    </location>
</feature>
<organism evidence="2 3">
    <name type="scientific">Trichophyton interdigitale (strain MR816)</name>
    <dbReference type="NCBI Taxonomy" id="1215338"/>
    <lineage>
        <taxon>Eukaryota</taxon>
        <taxon>Fungi</taxon>
        <taxon>Dikarya</taxon>
        <taxon>Ascomycota</taxon>
        <taxon>Pezizomycotina</taxon>
        <taxon>Eurotiomycetes</taxon>
        <taxon>Eurotiomycetidae</taxon>
        <taxon>Onygenales</taxon>
        <taxon>Arthrodermataceae</taxon>
        <taxon>Trichophyton</taxon>
    </lineage>
</organism>
<evidence type="ECO:0000256" key="1">
    <source>
        <dbReference type="SAM" id="MobiDB-lite"/>
    </source>
</evidence>
<gene>
    <name evidence="2" type="ORF">H109_08036</name>
</gene>
<proteinExistence type="predicted"/>
<dbReference type="AlphaFoldDB" id="A0A059IXP5"/>
<evidence type="ECO:0000313" key="3">
    <source>
        <dbReference type="Proteomes" id="UP000024533"/>
    </source>
</evidence>
<protein>
    <submittedName>
        <fullName evidence="2">Uncharacterized protein</fullName>
    </submittedName>
</protein>
<dbReference type="HOGENOM" id="CLU_2238528_0_0_1"/>
<comment type="caution">
    <text evidence="2">The sequence shown here is derived from an EMBL/GenBank/DDBJ whole genome shotgun (WGS) entry which is preliminary data.</text>
</comment>
<dbReference type="EMBL" id="AOKY01000949">
    <property type="protein sequence ID" value="KDB20012.1"/>
    <property type="molecule type" value="Genomic_DNA"/>
</dbReference>
<evidence type="ECO:0000313" key="2">
    <source>
        <dbReference type="EMBL" id="KDB20012.1"/>
    </source>
</evidence>
<name>A0A059IXP5_TRIIM</name>
<keyword evidence="3" id="KW-1185">Reference proteome</keyword>
<sequence length="105" mass="12044">MTATASESPGKSGKGRHRCRRYRRTCEKRRSEVENIQIGARSRDPALSSSVSFGFQVSWHKSAWRSFLMEDEDEDEAVRKQRKSFPHLASRIRPLAQLNSHASAR</sequence>
<dbReference type="Proteomes" id="UP000024533">
    <property type="component" value="Unassembled WGS sequence"/>
</dbReference>